<dbReference type="InterPro" id="IPR050345">
    <property type="entry name" value="Aliph_Amidase/BUP"/>
</dbReference>
<dbReference type="PANTHER" id="PTHR43674">
    <property type="entry name" value="NITRILASE C965.09-RELATED"/>
    <property type="match status" value="1"/>
</dbReference>
<feature type="domain" description="CN hydrolase" evidence="2">
    <location>
        <begin position="1"/>
        <end position="200"/>
    </location>
</feature>
<proteinExistence type="predicted"/>
<dbReference type="AlphaFoldDB" id="A0A382AT11"/>
<dbReference type="GO" id="GO:0016811">
    <property type="term" value="F:hydrolase activity, acting on carbon-nitrogen (but not peptide) bonds, in linear amides"/>
    <property type="evidence" value="ECO:0007669"/>
    <property type="project" value="UniProtKB-ARBA"/>
</dbReference>
<dbReference type="EMBL" id="UINC01026517">
    <property type="protein sequence ID" value="SVB04117.1"/>
    <property type="molecule type" value="Genomic_DNA"/>
</dbReference>
<feature type="non-terminal residue" evidence="3">
    <location>
        <position position="1"/>
    </location>
</feature>
<dbReference type="PANTHER" id="PTHR43674:SF2">
    <property type="entry name" value="BETA-UREIDOPROPIONASE"/>
    <property type="match status" value="1"/>
</dbReference>
<gene>
    <name evidence="3" type="ORF">METZ01_LOCUS156971</name>
</gene>
<accession>A0A382AT11</accession>
<dbReference type="PROSITE" id="PS50263">
    <property type="entry name" value="CN_HYDROLASE"/>
    <property type="match status" value="1"/>
</dbReference>
<dbReference type="SUPFAM" id="SSF56317">
    <property type="entry name" value="Carbon-nitrogen hydrolase"/>
    <property type="match status" value="1"/>
</dbReference>
<evidence type="ECO:0000256" key="1">
    <source>
        <dbReference type="ARBA" id="ARBA00022801"/>
    </source>
</evidence>
<dbReference type="CDD" id="cd07197">
    <property type="entry name" value="nitrilase"/>
    <property type="match status" value="1"/>
</dbReference>
<protein>
    <recommendedName>
        <fullName evidence="2">CN hydrolase domain-containing protein</fullName>
    </recommendedName>
</protein>
<evidence type="ECO:0000313" key="3">
    <source>
        <dbReference type="EMBL" id="SVB04117.1"/>
    </source>
</evidence>
<sequence>VEKAARQRADLVVFGECITTMNNGLDHVAGAEPIPGPSTKYLGTLSDKHDLYLVTSLFEKDGHKVYNTAVMLGPDGELVGAYRKLCLARGEYRKGIVRGSEFPVFDTRFGRVGMMICFDVHMPEVARGIAANGAEVIAMPIMGGHPALAKARAIENQIYLVTSTYSLNDDWMQTGVWDLAGELRVRATTQDEVVVEEVDLSKQHFWRANMGDFRSRLRHERPAVDLPK</sequence>
<reference evidence="3" key="1">
    <citation type="submission" date="2018-05" db="EMBL/GenBank/DDBJ databases">
        <authorList>
            <person name="Lanie J.A."/>
            <person name="Ng W.-L."/>
            <person name="Kazmierczak K.M."/>
            <person name="Andrzejewski T.M."/>
            <person name="Davidsen T.M."/>
            <person name="Wayne K.J."/>
            <person name="Tettelin H."/>
            <person name="Glass J.I."/>
            <person name="Rusch D."/>
            <person name="Podicherti R."/>
            <person name="Tsui H.-C.T."/>
            <person name="Winkler M.E."/>
        </authorList>
    </citation>
    <scope>NUCLEOTIDE SEQUENCE</scope>
</reference>
<dbReference type="InterPro" id="IPR036526">
    <property type="entry name" value="C-N_Hydrolase_sf"/>
</dbReference>
<name>A0A382AT11_9ZZZZ</name>
<dbReference type="Pfam" id="PF00795">
    <property type="entry name" value="CN_hydrolase"/>
    <property type="match status" value="1"/>
</dbReference>
<keyword evidence="1" id="KW-0378">Hydrolase</keyword>
<organism evidence="3">
    <name type="scientific">marine metagenome</name>
    <dbReference type="NCBI Taxonomy" id="408172"/>
    <lineage>
        <taxon>unclassified sequences</taxon>
        <taxon>metagenomes</taxon>
        <taxon>ecological metagenomes</taxon>
    </lineage>
</organism>
<dbReference type="InterPro" id="IPR003010">
    <property type="entry name" value="C-N_Hydrolase"/>
</dbReference>
<dbReference type="Gene3D" id="3.60.110.10">
    <property type="entry name" value="Carbon-nitrogen hydrolase"/>
    <property type="match status" value="1"/>
</dbReference>
<evidence type="ECO:0000259" key="2">
    <source>
        <dbReference type="PROSITE" id="PS50263"/>
    </source>
</evidence>